<dbReference type="InterPro" id="IPR021395">
    <property type="entry name" value="DUF3035"/>
</dbReference>
<dbReference type="OrthoDB" id="7876689at2"/>
<protein>
    <recommendedName>
        <fullName evidence="4">Beta-barrel assembly machine subunit BamF</fullName>
    </recommendedName>
</protein>
<feature type="chain" id="PRO_5013167307" description="Beta-barrel assembly machine subunit BamF" evidence="1">
    <location>
        <begin position="20"/>
        <end position="174"/>
    </location>
</feature>
<reference evidence="3" key="1">
    <citation type="submission" date="2017-05" db="EMBL/GenBank/DDBJ databases">
        <authorList>
            <person name="Rodrigo-Torres L."/>
            <person name="Arahal R. D."/>
            <person name="Lucena T."/>
        </authorList>
    </citation>
    <scope>NUCLEOTIDE SEQUENCE [LARGE SCALE GENOMIC DNA]</scope>
    <source>
        <strain evidence="3">CECT 8649</strain>
    </source>
</reference>
<proteinExistence type="predicted"/>
<dbReference type="RefSeq" id="WP_099243217.1">
    <property type="nucleotide sequence ID" value="NZ_FXXP01000001.1"/>
</dbReference>
<dbReference type="Pfam" id="PF11233">
    <property type="entry name" value="DUF3035"/>
    <property type="match status" value="1"/>
</dbReference>
<keyword evidence="3" id="KW-1185">Reference proteome</keyword>
<evidence type="ECO:0000313" key="3">
    <source>
        <dbReference type="Proteomes" id="UP000225972"/>
    </source>
</evidence>
<dbReference type="AlphaFoldDB" id="A0A238J9G7"/>
<dbReference type="Proteomes" id="UP000225972">
    <property type="component" value="Unassembled WGS sequence"/>
</dbReference>
<dbReference type="EMBL" id="FXXP01000001">
    <property type="protein sequence ID" value="SMX27003.1"/>
    <property type="molecule type" value="Genomic_DNA"/>
</dbReference>
<name>A0A238J9G7_9RHOB</name>
<organism evidence="2 3">
    <name type="scientific">Pelagimonas phthalicica</name>
    <dbReference type="NCBI Taxonomy" id="1037362"/>
    <lineage>
        <taxon>Bacteria</taxon>
        <taxon>Pseudomonadati</taxon>
        <taxon>Pseudomonadota</taxon>
        <taxon>Alphaproteobacteria</taxon>
        <taxon>Rhodobacterales</taxon>
        <taxon>Roseobacteraceae</taxon>
        <taxon>Pelagimonas</taxon>
    </lineage>
</organism>
<accession>A0A238J9G7</accession>
<sequence length="174" mass="18943">MRIAHLVAMVALMGLAACAGRERDITLHNLKTYSGEPEEFSIVPAKPLVQPDSYAELPTPTPGGANITDQNPKADAVAALGGNPTRLQAGDGVPKGDTALISSASRYGRDAGIRSTLADEDLAFRKTRSLFTWSIVPEDEYYRAYRRQSLDPYDWLIRYRKAGAQTPTAPPPTR</sequence>
<gene>
    <name evidence="2" type="ORF">TRP8649_01105</name>
</gene>
<evidence type="ECO:0000313" key="2">
    <source>
        <dbReference type="EMBL" id="SMX27003.1"/>
    </source>
</evidence>
<evidence type="ECO:0008006" key="4">
    <source>
        <dbReference type="Google" id="ProtNLM"/>
    </source>
</evidence>
<dbReference type="PROSITE" id="PS51257">
    <property type="entry name" value="PROKAR_LIPOPROTEIN"/>
    <property type="match status" value="1"/>
</dbReference>
<keyword evidence="1" id="KW-0732">Signal</keyword>
<evidence type="ECO:0000256" key="1">
    <source>
        <dbReference type="SAM" id="SignalP"/>
    </source>
</evidence>
<feature type="signal peptide" evidence="1">
    <location>
        <begin position="1"/>
        <end position="19"/>
    </location>
</feature>